<dbReference type="Proteomes" id="UP000176631">
    <property type="component" value="Unassembled WGS sequence"/>
</dbReference>
<evidence type="ECO:0000256" key="5">
    <source>
        <dbReference type="ARBA" id="ARBA00022840"/>
    </source>
</evidence>
<comment type="caution">
    <text evidence="9">The sequence shown here is derived from an EMBL/GenBank/DDBJ whole genome shotgun (WGS) entry which is preliminary data.</text>
</comment>
<evidence type="ECO:0000259" key="7">
    <source>
        <dbReference type="Pfam" id="PF00501"/>
    </source>
</evidence>
<evidence type="ECO:0000256" key="4">
    <source>
        <dbReference type="ARBA" id="ARBA00022741"/>
    </source>
</evidence>
<dbReference type="InterPro" id="IPR025110">
    <property type="entry name" value="AMP-bd_C"/>
</dbReference>
<comment type="similarity">
    <text evidence="1">Belongs to the ATP-dependent AMP-binding enzyme family.</text>
</comment>
<dbReference type="InterPro" id="IPR045851">
    <property type="entry name" value="AMP-bd_C_sf"/>
</dbReference>
<dbReference type="SUPFAM" id="SSF56801">
    <property type="entry name" value="Acetyl-CoA synthetase-like"/>
    <property type="match status" value="1"/>
</dbReference>
<feature type="domain" description="AMP-dependent synthetase/ligase" evidence="7">
    <location>
        <begin position="60"/>
        <end position="424"/>
    </location>
</feature>
<evidence type="ECO:0000259" key="8">
    <source>
        <dbReference type="Pfam" id="PF13193"/>
    </source>
</evidence>
<dbReference type="AlphaFoldDB" id="A0A1G1W7F3"/>
<dbReference type="GO" id="GO:0003987">
    <property type="term" value="F:acetate-CoA ligase activity"/>
    <property type="evidence" value="ECO:0007669"/>
    <property type="project" value="UniProtKB-EC"/>
</dbReference>
<dbReference type="GO" id="GO:0005524">
    <property type="term" value="F:ATP binding"/>
    <property type="evidence" value="ECO:0007669"/>
    <property type="project" value="UniProtKB-KW"/>
</dbReference>
<dbReference type="PRINTS" id="PR00154">
    <property type="entry name" value="AMPBINDING"/>
</dbReference>
<organism evidence="9 10">
    <name type="scientific">Candidatus Woykebacteria bacterium RBG_13_40_15</name>
    <dbReference type="NCBI Taxonomy" id="1802593"/>
    <lineage>
        <taxon>Bacteria</taxon>
        <taxon>Candidatus Woykeibacteriota</taxon>
    </lineage>
</organism>
<accession>A0A1G1W7F3</accession>
<dbReference type="GO" id="GO:0005829">
    <property type="term" value="C:cytosol"/>
    <property type="evidence" value="ECO:0007669"/>
    <property type="project" value="TreeGrafter"/>
</dbReference>
<dbReference type="InterPro" id="IPR042099">
    <property type="entry name" value="ANL_N_sf"/>
</dbReference>
<dbReference type="InterPro" id="IPR000873">
    <property type="entry name" value="AMP-dep_synth/lig_dom"/>
</dbReference>
<dbReference type="EC" id="6.2.1.1" evidence="2"/>
<keyword evidence="4" id="KW-0547">Nucleotide-binding</keyword>
<name>A0A1G1W7F3_9BACT</name>
<evidence type="ECO:0000256" key="2">
    <source>
        <dbReference type="ARBA" id="ARBA00013275"/>
    </source>
</evidence>
<dbReference type="EMBL" id="MHCP01000025">
    <property type="protein sequence ID" value="OGY23500.1"/>
    <property type="molecule type" value="Genomic_DNA"/>
</dbReference>
<dbReference type="PANTHER" id="PTHR24095">
    <property type="entry name" value="ACETYL-COENZYME A SYNTHETASE"/>
    <property type="match status" value="1"/>
</dbReference>
<evidence type="ECO:0000256" key="1">
    <source>
        <dbReference type="ARBA" id="ARBA00006432"/>
    </source>
</evidence>
<dbReference type="PANTHER" id="PTHR24095:SF14">
    <property type="entry name" value="ACETYL-COENZYME A SYNTHETASE 1"/>
    <property type="match status" value="1"/>
</dbReference>
<dbReference type="Pfam" id="PF00501">
    <property type="entry name" value="AMP-binding"/>
    <property type="match status" value="1"/>
</dbReference>
<dbReference type="InterPro" id="IPR020845">
    <property type="entry name" value="AMP-binding_CS"/>
</dbReference>
<protein>
    <recommendedName>
        <fullName evidence="2">acetate--CoA ligase</fullName>
        <ecNumber evidence="2">6.2.1.1</ecNumber>
    </recommendedName>
</protein>
<dbReference type="FunFam" id="3.30.300.30:FF:000005">
    <property type="entry name" value="Acyl-coenzyme A synthetase ACSM5, mitochondrial"/>
    <property type="match status" value="1"/>
</dbReference>
<evidence type="ECO:0000313" key="9">
    <source>
        <dbReference type="EMBL" id="OGY23500.1"/>
    </source>
</evidence>
<dbReference type="STRING" id="1802593.A2172_04805"/>
<dbReference type="Pfam" id="PF13193">
    <property type="entry name" value="AMP-binding_C"/>
    <property type="match status" value="1"/>
</dbReference>
<evidence type="ECO:0000313" key="10">
    <source>
        <dbReference type="Proteomes" id="UP000176631"/>
    </source>
</evidence>
<sequence length="600" mass="67863">MENDQTITKDSSRLRLLSNLADYKREFESFNIEKFRSEVEWFDETHINAAYNAVDRHVKAGKGDKVAMYWEGDENKTEKYTFNDLYKLTNKFANVLKELGVKKGDRVFIFLPRIPALFVSFLGVLKTGAVAGTMFSAFGPQAIADRLKDSGARFLVTDSELAERVYQVKKDLPALEKVIIVDRSPKEDFEIDYKQKMEGAGEEFDIEKTSKDDLAFMLYTSGTTGKPKGVVHAHNTIIQQHMTAKWALDLHDEDIYWCTADPGWVTGIAYEILGSWSNAATEVIFAGRFDAGKWYEIIQKYKVSVWYTAPTAIRMLKAAGDDLIKKYDLSSLRYLASVGEPLNPEAVLWSNEIFGLPFHDNWWQTEGGGILIANYPTMPIKPGSMGKPIPGVHADIVDDNGNPVKIKEEGNLVLKPGWPAMMRMIWNNESKYKSYFTPPAVEEKWKETEDKSLLLDPKTAPWYYSGDKAFKDEDGYFWFIGRSDDVIKTAGERVGPFEVESALIEHPGVVEAGVIGKPDELRGEIIKAFVVLEPGVEKTDQLKEELGQFVKKHLAGHAYPREVEFVDKLPKTRSGKIMRRLLKAKELGQPIGDTSTLEEY</sequence>
<dbReference type="Gene3D" id="3.40.50.12780">
    <property type="entry name" value="N-terminal domain of ligase-like"/>
    <property type="match status" value="1"/>
</dbReference>
<feature type="domain" description="AMP-binding enzyme C-terminal" evidence="8">
    <location>
        <begin position="498"/>
        <end position="576"/>
    </location>
</feature>
<dbReference type="InterPro" id="IPR020459">
    <property type="entry name" value="AMP-binding"/>
</dbReference>
<proteinExistence type="inferred from homology"/>
<keyword evidence="5" id="KW-0067">ATP-binding</keyword>
<dbReference type="PROSITE" id="PS00455">
    <property type="entry name" value="AMP_BINDING"/>
    <property type="match status" value="1"/>
</dbReference>
<dbReference type="Gene3D" id="3.30.300.30">
    <property type="match status" value="1"/>
</dbReference>
<evidence type="ECO:0000256" key="6">
    <source>
        <dbReference type="ARBA" id="ARBA00022990"/>
    </source>
</evidence>
<keyword evidence="3 9" id="KW-0436">Ligase</keyword>
<dbReference type="GO" id="GO:0006085">
    <property type="term" value="P:acetyl-CoA biosynthetic process"/>
    <property type="evidence" value="ECO:0007669"/>
    <property type="project" value="TreeGrafter"/>
</dbReference>
<keyword evidence="6" id="KW-0007">Acetylation</keyword>
<reference evidence="9 10" key="1">
    <citation type="journal article" date="2016" name="Nat. Commun.">
        <title>Thousands of microbial genomes shed light on interconnected biogeochemical processes in an aquifer system.</title>
        <authorList>
            <person name="Anantharaman K."/>
            <person name="Brown C.T."/>
            <person name="Hug L.A."/>
            <person name="Sharon I."/>
            <person name="Castelle C.J."/>
            <person name="Probst A.J."/>
            <person name="Thomas B.C."/>
            <person name="Singh A."/>
            <person name="Wilkins M.J."/>
            <person name="Karaoz U."/>
            <person name="Brodie E.L."/>
            <person name="Williams K.H."/>
            <person name="Hubbard S.S."/>
            <person name="Banfield J.F."/>
        </authorList>
    </citation>
    <scope>NUCLEOTIDE SEQUENCE [LARGE SCALE GENOMIC DNA]</scope>
</reference>
<gene>
    <name evidence="9" type="ORF">A2172_04805</name>
</gene>
<evidence type="ECO:0000256" key="3">
    <source>
        <dbReference type="ARBA" id="ARBA00022598"/>
    </source>
</evidence>
<dbReference type="NCBIfam" id="NF003313">
    <property type="entry name" value="PRK04319.1"/>
    <property type="match status" value="1"/>
</dbReference>